<evidence type="ECO:0000313" key="1">
    <source>
        <dbReference type="EMBL" id="MDP1027084.1"/>
    </source>
</evidence>
<dbReference type="Gene3D" id="3.40.50.720">
    <property type="entry name" value="NAD(P)-binding Rossmann-like Domain"/>
    <property type="match status" value="1"/>
</dbReference>
<dbReference type="Gene3D" id="3.40.140.10">
    <property type="entry name" value="Cytidine Deaminase, domain 2"/>
    <property type="match status" value="1"/>
</dbReference>
<reference evidence="1 2" key="1">
    <citation type="submission" date="2023-07" db="EMBL/GenBank/DDBJ databases">
        <authorList>
            <person name="Kim M.K."/>
        </authorList>
    </citation>
    <scope>NUCLEOTIDE SEQUENCE [LARGE SCALE GENOMIC DNA]</scope>
    <source>
        <strain evidence="1 2">KR1UV-12</strain>
    </source>
</reference>
<keyword evidence="2" id="KW-1185">Reference proteome</keyword>
<protein>
    <recommendedName>
        <fullName evidence="3">JAB domain-containing protein</fullName>
    </recommendedName>
</protein>
<organism evidence="1 2">
    <name type="scientific">Sphingomonas aurea</name>
    <dbReference type="NCBI Taxonomy" id="3063994"/>
    <lineage>
        <taxon>Bacteria</taxon>
        <taxon>Pseudomonadati</taxon>
        <taxon>Pseudomonadota</taxon>
        <taxon>Alphaproteobacteria</taxon>
        <taxon>Sphingomonadales</taxon>
        <taxon>Sphingomonadaceae</taxon>
        <taxon>Sphingomonas</taxon>
    </lineage>
</organism>
<proteinExistence type="predicted"/>
<dbReference type="InterPro" id="IPR032865">
    <property type="entry name" value="Prok-E2_A"/>
</dbReference>
<comment type="caution">
    <text evidence="1">The sequence shown here is derived from an EMBL/GenBank/DDBJ whole genome shotgun (WGS) entry which is preliminary data.</text>
</comment>
<dbReference type="EMBL" id="JAUUDS010000002">
    <property type="protein sequence ID" value="MDP1027084.1"/>
    <property type="molecule type" value="Genomic_DNA"/>
</dbReference>
<dbReference type="RefSeq" id="WP_305172780.1">
    <property type="nucleotide sequence ID" value="NZ_JAUUDS010000002.1"/>
</dbReference>
<name>A0ABT9EJE6_9SPHN</name>
<dbReference type="Proteomes" id="UP001230685">
    <property type="component" value="Unassembled WGS sequence"/>
</dbReference>
<gene>
    <name evidence="1" type="ORF">Q5H91_07660</name>
</gene>
<evidence type="ECO:0000313" key="2">
    <source>
        <dbReference type="Proteomes" id="UP001230685"/>
    </source>
</evidence>
<sequence length="759" mass="80400">MSEDSAVPPELPIAVARALRQAEAHPSVRSVSVTGRMGDWTFCRVVIHTELPAAWRAAGHSPFGVQMDEAVTIALHDRFPLVSPWIRLRDDFPRIHPHIQPGKAGSLVEPCLVLGSPREVVQARGFVGLVEQLVEWLDRAAELDLNDPAHGWEPVRRDTISDIIACDADRVRSHVTLASGTALFTTTYIHYPKSDMFKLLLGSSCILPPALIGPILTRDDDIGSGLTLLAWPGSGPQGPIVADFYLPETVATVGDLFDRANLYGCRDDLVAGLVAVRDGLIANPPPQAIPLAILLLPRRPYPLVGSDSTIEICPYLIEVAPGQDFLDTTTPVRLAAQRETINAGLLRRTSGDGSSAATLPWTMLGAGSVGSKIALHAARAGRAPSIVVDRGHMSAHNYARHTAMPIGIAERLFLRAKADLVVDQINKLDQKAAAVSDDAVSLIGSAEGRAQLVQEGCAMLVDTTASLVTREALAHAPWPNRPRIVEACLLGAGRMAYVACEGPDANPSISDLAAEAYRTLALDANDAAIAFGARAEEVIIGQGCSAVTFPMPDSDLSMLAASMARPITGWARNGLPARGQVRIGRTDADGGLAWSVANEDAWIDVDRSAPDEPGIRIHPRVHAAIEADIALYPGVETGGVLVGRFSQIGNLFQVVDLIAAPPDSTRSAAEFVLGTQGLRAAVLGIARRTGGALQVIGTWHNHLMTSGPSMTDAIAGSILAMRQFGPALLLIHIPGGYAKLIAERVYSQPAIEVGGGGEP</sequence>
<accession>A0ABT9EJE6</accession>
<dbReference type="Pfam" id="PF14457">
    <property type="entry name" value="Prok-E2_A"/>
    <property type="match status" value="1"/>
</dbReference>
<evidence type="ECO:0008006" key="3">
    <source>
        <dbReference type="Google" id="ProtNLM"/>
    </source>
</evidence>